<protein>
    <recommendedName>
        <fullName evidence="7">NB-ARC domain-containing protein</fullName>
    </recommendedName>
</protein>
<evidence type="ECO:0000256" key="2">
    <source>
        <dbReference type="ARBA" id="ARBA00022821"/>
    </source>
</evidence>
<feature type="domain" description="Disease resistance protein winged helix" evidence="3">
    <location>
        <begin position="25"/>
        <end position="98"/>
    </location>
</feature>
<evidence type="ECO:0000256" key="1">
    <source>
        <dbReference type="ARBA" id="ARBA00022737"/>
    </source>
</evidence>
<dbReference type="InterPro" id="IPR055414">
    <property type="entry name" value="LRR_R13L4/SHOC2-like"/>
</dbReference>
<evidence type="ECO:0000313" key="5">
    <source>
        <dbReference type="EMBL" id="OEL14117.1"/>
    </source>
</evidence>
<dbReference type="PANTHER" id="PTHR23155">
    <property type="entry name" value="DISEASE RESISTANCE PROTEIN RP"/>
    <property type="match status" value="1"/>
</dbReference>
<dbReference type="Gene3D" id="1.10.10.10">
    <property type="entry name" value="Winged helix-like DNA-binding domain superfamily/Winged helix DNA-binding domain"/>
    <property type="match status" value="1"/>
</dbReference>
<dbReference type="EMBL" id="LWDX02071110">
    <property type="protein sequence ID" value="OEL14117.1"/>
    <property type="molecule type" value="Genomic_DNA"/>
</dbReference>
<keyword evidence="1" id="KW-0677">Repeat</keyword>
<dbReference type="STRING" id="888268.A0A1E5UMM3"/>
<dbReference type="Pfam" id="PF23598">
    <property type="entry name" value="LRR_14"/>
    <property type="match status" value="1"/>
</dbReference>
<keyword evidence="6" id="KW-1185">Reference proteome</keyword>
<evidence type="ECO:0000313" key="6">
    <source>
        <dbReference type="Proteomes" id="UP000095767"/>
    </source>
</evidence>
<dbReference type="Gene3D" id="3.80.10.10">
    <property type="entry name" value="Ribonuclease Inhibitor"/>
    <property type="match status" value="1"/>
</dbReference>
<dbReference type="GO" id="GO:0002758">
    <property type="term" value="P:innate immune response-activating signaling pathway"/>
    <property type="evidence" value="ECO:0007669"/>
    <property type="project" value="UniProtKB-ARBA"/>
</dbReference>
<dbReference type="OrthoDB" id="694616at2759"/>
<dbReference type="PANTHER" id="PTHR23155:SF1095">
    <property type="entry name" value="OS05G0250700 PROTEIN"/>
    <property type="match status" value="1"/>
</dbReference>
<dbReference type="InterPro" id="IPR036388">
    <property type="entry name" value="WH-like_DNA-bd_sf"/>
</dbReference>
<name>A0A1E5UMM3_9POAL</name>
<keyword evidence="2" id="KW-0611">Plant defense</keyword>
<dbReference type="GO" id="GO:0009626">
    <property type="term" value="P:plant-type hypersensitive response"/>
    <property type="evidence" value="ECO:0007669"/>
    <property type="project" value="UniProtKB-ARBA"/>
</dbReference>
<feature type="non-terminal residue" evidence="5">
    <location>
        <position position="1"/>
    </location>
</feature>
<evidence type="ECO:0000259" key="3">
    <source>
        <dbReference type="Pfam" id="PF23559"/>
    </source>
</evidence>
<organism evidence="5 6">
    <name type="scientific">Dichanthelium oligosanthes</name>
    <dbReference type="NCBI Taxonomy" id="888268"/>
    <lineage>
        <taxon>Eukaryota</taxon>
        <taxon>Viridiplantae</taxon>
        <taxon>Streptophyta</taxon>
        <taxon>Embryophyta</taxon>
        <taxon>Tracheophyta</taxon>
        <taxon>Spermatophyta</taxon>
        <taxon>Magnoliopsida</taxon>
        <taxon>Liliopsida</taxon>
        <taxon>Poales</taxon>
        <taxon>Poaceae</taxon>
        <taxon>PACMAD clade</taxon>
        <taxon>Panicoideae</taxon>
        <taxon>Panicodae</taxon>
        <taxon>Paniceae</taxon>
        <taxon>Dichantheliinae</taxon>
        <taxon>Dichanthelium</taxon>
    </lineage>
</organism>
<dbReference type="InterPro" id="IPR032675">
    <property type="entry name" value="LRR_dom_sf"/>
</dbReference>
<sequence length="219" mass="25411">LDKRIYLSYEDLSPQLKQCFLYCSLFPKGTTIRIVQVIPMWISEGFIQPLNGSSSQEDQLEEIATECYHKLIMRNLIEPSNLITRYNCTMHDVVRSFAEFMAKEDSLVILDKQVAAGSKDNSRVRRLSVVGPSTKWTIPRKQESLRTLIMNCKINFEPTDLLTSFSRLRVLFIIGGDCDRLVDSLCQLRHLRYFSLMGTNISRLPEDIHRMKFLQNIQI</sequence>
<gene>
    <name evidence="5" type="ORF">BAE44_0024864</name>
</gene>
<evidence type="ECO:0000259" key="4">
    <source>
        <dbReference type="Pfam" id="PF23598"/>
    </source>
</evidence>
<dbReference type="FunFam" id="1.10.10.10:FF:000322">
    <property type="entry name" value="Probable disease resistance protein At1g63360"/>
    <property type="match status" value="1"/>
</dbReference>
<dbReference type="SUPFAM" id="SSF52058">
    <property type="entry name" value="L domain-like"/>
    <property type="match status" value="1"/>
</dbReference>
<dbReference type="InterPro" id="IPR044974">
    <property type="entry name" value="Disease_R_plants"/>
</dbReference>
<reference evidence="5 6" key="1">
    <citation type="submission" date="2016-09" db="EMBL/GenBank/DDBJ databases">
        <title>The draft genome of Dichanthelium oligosanthes: A C3 panicoid grass species.</title>
        <authorList>
            <person name="Studer A.J."/>
            <person name="Schnable J.C."/>
            <person name="Brutnell T.P."/>
        </authorList>
    </citation>
    <scope>NUCLEOTIDE SEQUENCE [LARGE SCALE GENOMIC DNA]</scope>
    <source>
        <strain evidence="6">cv. Kellogg 1175</strain>
        <tissue evidence="5">Leaf</tissue>
    </source>
</reference>
<dbReference type="Pfam" id="PF23559">
    <property type="entry name" value="WHD_DRP"/>
    <property type="match status" value="1"/>
</dbReference>
<evidence type="ECO:0008006" key="7">
    <source>
        <dbReference type="Google" id="ProtNLM"/>
    </source>
</evidence>
<accession>A0A1E5UMM3</accession>
<feature type="domain" description="Disease resistance R13L4/SHOC-2-like LRR" evidence="4">
    <location>
        <begin position="150"/>
        <end position="218"/>
    </location>
</feature>
<feature type="non-terminal residue" evidence="5">
    <location>
        <position position="219"/>
    </location>
</feature>
<dbReference type="Proteomes" id="UP000095767">
    <property type="component" value="Unassembled WGS sequence"/>
</dbReference>
<dbReference type="AlphaFoldDB" id="A0A1E5UMM3"/>
<comment type="caution">
    <text evidence="5">The sequence shown here is derived from an EMBL/GenBank/DDBJ whole genome shotgun (WGS) entry which is preliminary data.</text>
</comment>
<dbReference type="GO" id="GO:0042742">
    <property type="term" value="P:defense response to bacterium"/>
    <property type="evidence" value="ECO:0007669"/>
    <property type="project" value="UniProtKB-ARBA"/>
</dbReference>
<proteinExistence type="predicted"/>
<dbReference type="InterPro" id="IPR058922">
    <property type="entry name" value="WHD_DRP"/>
</dbReference>